<organism evidence="1 2">
    <name type="scientific">Parthenolecanium corni</name>
    <dbReference type="NCBI Taxonomy" id="536013"/>
    <lineage>
        <taxon>Eukaryota</taxon>
        <taxon>Metazoa</taxon>
        <taxon>Ecdysozoa</taxon>
        <taxon>Arthropoda</taxon>
        <taxon>Hexapoda</taxon>
        <taxon>Insecta</taxon>
        <taxon>Pterygota</taxon>
        <taxon>Neoptera</taxon>
        <taxon>Paraneoptera</taxon>
        <taxon>Hemiptera</taxon>
        <taxon>Sternorrhyncha</taxon>
        <taxon>Coccoidea</taxon>
        <taxon>Coccidae</taxon>
        <taxon>Parthenolecanium</taxon>
    </lineage>
</organism>
<name>A0AAN9T7P5_9HEMI</name>
<proteinExistence type="predicted"/>
<dbReference type="InterPro" id="IPR014347">
    <property type="entry name" value="Tautomerase/MIF_sf"/>
</dbReference>
<dbReference type="Proteomes" id="UP001367676">
    <property type="component" value="Unassembled WGS sequence"/>
</dbReference>
<sequence length="97" mass="11022">MRAGVSMCWGPTPGTFALATIQNTDPMQAEDTKHLAPAIFEFCDKELSIPQNRIDVLSFPSERFSDVGRKNRFIHLLMEELRRNKQLTHQIAPPPQS</sequence>
<reference evidence="1 2" key="1">
    <citation type="submission" date="2024-03" db="EMBL/GenBank/DDBJ databases">
        <title>Adaptation during the transition from Ophiocordyceps entomopathogen to insect associate is accompanied by gene loss and intensified selection.</title>
        <authorList>
            <person name="Ward C.M."/>
            <person name="Onetto C.A."/>
            <person name="Borneman A.R."/>
        </authorList>
    </citation>
    <scope>NUCLEOTIDE SEQUENCE [LARGE SCALE GENOMIC DNA]</scope>
    <source>
        <strain evidence="1">AWRI1</strain>
        <tissue evidence="1">Single Adult Female</tissue>
    </source>
</reference>
<dbReference type="AlphaFoldDB" id="A0AAN9T7P5"/>
<protein>
    <submittedName>
        <fullName evidence="1">Uncharacterized protein</fullName>
    </submittedName>
</protein>
<evidence type="ECO:0000313" key="2">
    <source>
        <dbReference type="Proteomes" id="UP001367676"/>
    </source>
</evidence>
<evidence type="ECO:0000313" key="1">
    <source>
        <dbReference type="EMBL" id="KAK7576403.1"/>
    </source>
</evidence>
<comment type="caution">
    <text evidence="1">The sequence shown here is derived from an EMBL/GenBank/DDBJ whole genome shotgun (WGS) entry which is preliminary data.</text>
</comment>
<dbReference type="SUPFAM" id="SSF55331">
    <property type="entry name" value="Tautomerase/MIF"/>
    <property type="match status" value="1"/>
</dbReference>
<gene>
    <name evidence="1" type="ORF">V9T40_012689</name>
</gene>
<accession>A0AAN9T7P5</accession>
<keyword evidence="2" id="KW-1185">Reference proteome</keyword>
<dbReference type="Gene3D" id="3.30.429.10">
    <property type="entry name" value="Macrophage Migration Inhibitory Factor"/>
    <property type="match status" value="1"/>
</dbReference>
<dbReference type="EMBL" id="JBBCAQ010000036">
    <property type="protein sequence ID" value="KAK7576403.1"/>
    <property type="molecule type" value="Genomic_DNA"/>
</dbReference>